<dbReference type="Proteomes" id="UP000808349">
    <property type="component" value="Unassembled WGS sequence"/>
</dbReference>
<evidence type="ECO:0000259" key="1">
    <source>
        <dbReference type="Pfam" id="PF24722"/>
    </source>
</evidence>
<dbReference type="InterPro" id="IPR056091">
    <property type="entry name" value="DUF7674"/>
</dbReference>
<proteinExistence type="predicted"/>
<reference evidence="2 3" key="1">
    <citation type="submission" date="2020-10" db="EMBL/GenBank/DDBJ databases">
        <title>Connecting structure to function with the recovery of over 1000 high-quality activated sludge metagenome-assembled genomes encoding full-length rRNA genes using long-read sequencing.</title>
        <authorList>
            <person name="Singleton C.M."/>
            <person name="Petriglieri F."/>
            <person name="Kristensen J.M."/>
            <person name="Kirkegaard R.H."/>
            <person name="Michaelsen T.Y."/>
            <person name="Andersen M.H."/>
            <person name="Karst S.M."/>
            <person name="Dueholm M.S."/>
            <person name="Nielsen P.H."/>
            <person name="Albertsen M."/>
        </authorList>
    </citation>
    <scope>NUCLEOTIDE SEQUENCE [LARGE SCALE GENOMIC DNA]</scope>
    <source>
        <strain evidence="2">Ribe_18-Q3-R11-54_BAT3C.373</strain>
    </source>
</reference>
<sequence>MKSKNFPNIYKQAQRFANLTKELIVSGNIRRAKNCLHKAEYLFVIGTNEVKNAIVNVYVFSVTLFMEMHYYNIKQFLPKSLHSEYQKQIYSSGI</sequence>
<dbReference type="EMBL" id="JADKFW010000004">
    <property type="protein sequence ID" value="MBK9716198.1"/>
    <property type="molecule type" value="Genomic_DNA"/>
</dbReference>
<name>A0A9D7S6M3_9BACT</name>
<organism evidence="2 3">
    <name type="scientific">Candidatus Defluviibacterium haderslevense</name>
    <dbReference type="NCBI Taxonomy" id="2981993"/>
    <lineage>
        <taxon>Bacteria</taxon>
        <taxon>Pseudomonadati</taxon>
        <taxon>Bacteroidota</taxon>
        <taxon>Saprospiria</taxon>
        <taxon>Saprospirales</taxon>
        <taxon>Saprospiraceae</taxon>
        <taxon>Candidatus Defluviibacterium</taxon>
    </lineage>
</organism>
<accession>A0A9D7S6M3</accession>
<comment type="caution">
    <text evidence="2">The sequence shown here is derived from an EMBL/GenBank/DDBJ whole genome shotgun (WGS) entry which is preliminary data.</text>
</comment>
<protein>
    <recommendedName>
        <fullName evidence="1">DUF7674 domain-containing protein</fullName>
    </recommendedName>
</protein>
<evidence type="ECO:0000313" key="2">
    <source>
        <dbReference type="EMBL" id="MBK9716198.1"/>
    </source>
</evidence>
<dbReference type="Pfam" id="PF24722">
    <property type="entry name" value="DUF7674"/>
    <property type="match status" value="1"/>
</dbReference>
<feature type="domain" description="DUF7674" evidence="1">
    <location>
        <begin position="7"/>
        <end position="90"/>
    </location>
</feature>
<gene>
    <name evidence="2" type="ORF">IPO85_01490</name>
</gene>
<evidence type="ECO:0000313" key="3">
    <source>
        <dbReference type="Proteomes" id="UP000808349"/>
    </source>
</evidence>
<dbReference type="AlphaFoldDB" id="A0A9D7S6M3"/>